<protein>
    <submittedName>
        <fullName evidence="1">Uncharacterized protein</fullName>
    </submittedName>
</protein>
<evidence type="ECO:0000313" key="2">
    <source>
        <dbReference type="Proteomes" id="UP000285286"/>
    </source>
</evidence>
<gene>
    <name evidence="1" type="ORF">BHU25_08915</name>
</gene>
<sequence>MTLAFLTAIKALQHRPALVFGNPRAAVVHLDMQALGIAQRAHQHLALGRGELDRVADQVGQRLEQQLAVTMQRRQLFGHLQG</sequence>
<keyword evidence="2" id="KW-1185">Reference proteome</keyword>
<dbReference type="EMBL" id="MOAM01000015">
    <property type="protein sequence ID" value="ROL75513.1"/>
    <property type="molecule type" value="Genomic_DNA"/>
</dbReference>
<organism evidence="1 2">
    <name type="scientific">Pseudomonas vranovensis</name>
    <dbReference type="NCBI Taxonomy" id="321661"/>
    <lineage>
        <taxon>Bacteria</taxon>
        <taxon>Pseudomonadati</taxon>
        <taxon>Pseudomonadota</taxon>
        <taxon>Gammaproteobacteria</taxon>
        <taxon>Pseudomonadales</taxon>
        <taxon>Pseudomonadaceae</taxon>
        <taxon>Pseudomonas</taxon>
    </lineage>
</organism>
<proteinExistence type="predicted"/>
<accession>A0A423DU00</accession>
<dbReference type="AlphaFoldDB" id="A0A423DU00"/>
<name>A0A423DU00_9PSED</name>
<reference evidence="1 2" key="1">
    <citation type="submission" date="2016-10" db="EMBL/GenBank/DDBJ databases">
        <title>Comparative genome analysis of multiple Pseudomonas spp. focuses on biocontrol and plant growth promoting traits.</title>
        <authorList>
            <person name="Tao X.-Y."/>
            <person name="Taylor C.G."/>
        </authorList>
    </citation>
    <scope>NUCLEOTIDE SEQUENCE [LARGE SCALE GENOMIC DNA]</scope>
    <source>
        <strain evidence="1 2">15D11</strain>
    </source>
</reference>
<comment type="caution">
    <text evidence="1">The sequence shown here is derived from an EMBL/GenBank/DDBJ whole genome shotgun (WGS) entry which is preliminary data.</text>
</comment>
<dbReference type="AntiFam" id="ANF00202">
    <property type="entry name" value="Shadow ORF (opposite gacS)"/>
</dbReference>
<evidence type="ECO:0000313" key="1">
    <source>
        <dbReference type="EMBL" id="ROL75513.1"/>
    </source>
</evidence>
<dbReference type="Proteomes" id="UP000285286">
    <property type="component" value="Unassembled WGS sequence"/>
</dbReference>